<comment type="caution">
    <text evidence="2">The sequence shown here is derived from an EMBL/GenBank/DDBJ whole genome shotgun (WGS) entry which is preliminary data.</text>
</comment>
<proteinExistence type="predicted"/>
<accession>A0A9W6M9X5</accession>
<dbReference type="Pfam" id="PF20026">
    <property type="entry name" value="DUF6434"/>
    <property type="match status" value="1"/>
</dbReference>
<dbReference type="EMBL" id="BSET01000002">
    <property type="protein sequence ID" value="GLK02649.1"/>
    <property type="molecule type" value="Genomic_DNA"/>
</dbReference>
<reference evidence="2" key="1">
    <citation type="journal article" date="2014" name="Int. J. Syst. Evol. Microbiol.">
        <title>Complete genome sequence of Corynebacterium casei LMG S-19264T (=DSM 44701T), isolated from a smear-ripened cheese.</title>
        <authorList>
            <consortium name="US DOE Joint Genome Institute (JGI-PGF)"/>
            <person name="Walter F."/>
            <person name="Albersmeier A."/>
            <person name="Kalinowski J."/>
            <person name="Ruckert C."/>
        </authorList>
    </citation>
    <scope>NUCLEOTIDE SEQUENCE</scope>
    <source>
        <strain evidence="2">VKM Ac-1958</strain>
    </source>
</reference>
<organism evidence="2 3">
    <name type="scientific">Microbacterium keratanolyticum</name>
    <dbReference type="NCBI Taxonomy" id="67574"/>
    <lineage>
        <taxon>Bacteria</taxon>
        <taxon>Bacillati</taxon>
        <taxon>Actinomycetota</taxon>
        <taxon>Actinomycetes</taxon>
        <taxon>Micrococcales</taxon>
        <taxon>Microbacteriaceae</taxon>
        <taxon>Microbacterium</taxon>
    </lineage>
</organism>
<gene>
    <name evidence="2" type="ORF">GCM10017596_23640</name>
</gene>
<dbReference type="InterPro" id="IPR045492">
    <property type="entry name" value="DUF6434"/>
</dbReference>
<evidence type="ECO:0000259" key="1">
    <source>
        <dbReference type="Pfam" id="PF20026"/>
    </source>
</evidence>
<dbReference type="Pfam" id="PF18953">
    <property type="entry name" value="SAP_new25"/>
    <property type="match status" value="1"/>
</dbReference>
<dbReference type="Proteomes" id="UP001142325">
    <property type="component" value="Unassembled WGS sequence"/>
</dbReference>
<name>A0A9W6M9X5_9MICO</name>
<reference evidence="2" key="2">
    <citation type="submission" date="2023-01" db="EMBL/GenBank/DDBJ databases">
        <authorList>
            <person name="Sun Q."/>
            <person name="Evtushenko L."/>
        </authorList>
    </citation>
    <scope>NUCLEOTIDE SEQUENCE</scope>
    <source>
        <strain evidence="2">VKM Ac-1958</strain>
    </source>
</reference>
<keyword evidence="3" id="KW-1185">Reference proteome</keyword>
<protein>
    <recommendedName>
        <fullName evidence="1">DUF6434 domain-containing protein</fullName>
    </recommendedName>
</protein>
<evidence type="ECO:0000313" key="2">
    <source>
        <dbReference type="EMBL" id="GLK02649.1"/>
    </source>
</evidence>
<sequence>MPVSSSARPPLTAELTEQEFLRWYWLKEELQAFARDRDVRATGSKALLTARIAASLAGRSFVEPTPARRASGPQLAGVLTAETVIPVGQRCSQVIRGWMVSQIGPSFHFDAEMRAFFVASDGTTTMQDALDHWHRTRGQGVTSIDEQFEYNRFTRSWHAAHPEASREELLDAWRAYRNTPVEERGRV</sequence>
<evidence type="ECO:0000313" key="3">
    <source>
        <dbReference type="Proteomes" id="UP001142325"/>
    </source>
</evidence>
<dbReference type="AlphaFoldDB" id="A0A9W6M9X5"/>
<feature type="domain" description="DUF6434" evidence="1">
    <location>
        <begin position="78"/>
        <end position="135"/>
    </location>
</feature>